<sequence>MKKNLQELIKKTSNAKELTSEQLIDCLKKCMENAEALVKTADLLFNNKLYGPSITISVLSLEEIGKAGHATYMLLEDKPNELLWYLFWEKFKDHQFKIRSVIASSHATARDLLGKPLTWQEMIDVSPGFDKLAKKYHNNKLKGMYVDYDKNKGKFVIPKSTRQEARDYLEFAKKNLNLIAPIGKMKEEEIFKALMLSKEVFKEENKRFEIFLPEYRKNQNQIQKDNV</sequence>
<protein>
    <submittedName>
        <fullName evidence="1">AbiV family abortive infection protein</fullName>
    </submittedName>
</protein>
<organism evidence="1 2">
    <name type="scientific">candidate division WS5 bacterium</name>
    <dbReference type="NCBI Taxonomy" id="2093353"/>
    <lineage>
        <taxon>Bacteria</taxon>
        <taxon>candidate division WS5</taxon>
    </lineage>
</organism>
<name>A0A419DB17_9BACT</name>
<accession>A0A419DB17</accession>
<dbReference type="Proteomes" id="UP000285655">
    <property type="component" value="Unassembled WGS sequence"/>
</dbReference>
<evidence type="ECO:0000313" key="2">
    <source>
        <dbReference type="Proteomes" id="UP000285655"/>
    </source>
</evidence>
<dbReference type="InterPro" id="IPR030987">
    <property type="entry name" value="AbiV"/>
</dbReference>
<evidence type="ECO:0000313" key="1">
    <source>
        <dbReference type="EMBL" id="RJO60252.1"/>
    </source>
</evidence>
<comment type="caution">
    <text evidence="1">The sequence shown here is derived from an EMBL/GenBank/DDBJ whole genome shotgun (WGS) entry which is preliminary data.</text>
</comment>
<reference evidence="1 2" key="1">
    <citation type="journal article" date="2017" name="ISME J.">
        <title>Energy and carbon metabolisms in a deep terrestrial subsurface fluid microbial community.</title>
        <authorList>
            <person name="Momper L."/>
            <person name="Jungbluth S.P."/>
            <person name="Lee M.D."/>
            <person name="Amend J.P."/>
        </authorList>
    </citation>
    <scope>NUCLEOTIDE SEQUENCE [LARGE SCALE GENOMIC DNA]</scope>
    <source>
        <strain evidence="1">SURF_29</strain>
    </source>
</reference>
<dbReference type="EMBL" id="QZJW01000050">
    <property type="protein sequence ID" value="RJO60252.1"/>
    <property type="molecule type" value="Genomic_DNA"/>
</dbReference>
<dbReference type="AlphaFoldDB" id="A0A419DB17"/>
<gene>
    <name evidence="1" type="ORF">C4544_05785</name>
</gene>
<proteinExistence type="predicted"/>
<dbReference type="Pfam" id="PF18728">
    <property type="entry name" value="HEPN_AbiV"/>
    <property type="match status" value="1"/>
</dbReference>
<dbReference type="NCBIfam" id="TIGR04498">
    <property type="entry name" value="AbiV_defense"/>
    <property type="match status" value="1"/>
</dbReference>